<dbReference type="Proteomes" id="UP001066276">
    <property type="component" value="Chromosome 1_2"/>
</dbReference>
<evidence type="ECO:0000313" key="2">
    <source>
        <dbReference type="Proteomes" id="UP001066276"/>
    </source>
</evidence>
<accession>A0AAV7WDG3</accession>
<keyword evidence="2" id="KW-1185">Reference proteome</keyword>
<name>A0AAV7WDG3_PLEWA</name>
<reference evidence="1" key="1">
    <citation type="journal article" date="2022" name="bioRxiv">
        <title>Sequencing and chromosome-scale assembly of the giantPleurodeles waltlgenome.</title>
        <authorList>
            <person name="Brown T."/>
            <person name="Elewa A."/>
            <person name="Iarovenko S."/>
            <person name="Subramanian E."/>
            <person name="Araus A.J."/>
            <person name="Petzold A."/>
            <person name="Susuki M."/>
            <person name="Suzuki K.-i.T."/>
            <person name="Hayashi T."/>
            <person name="Toyoda A."/>
            <person name="Oliveira C."/>
            <person name="Osipova E."/>
            <person name="Leigh N.D."/>
            <person name="Simon A."/>
            <person name="Yun M.H."/>
        </authorList>
    </citation>
    <scope>NUCLEOTIDE SEQUENCE</scope>
    <source>
        <strain evidence="1">20211129_DDA</strain>
        <tissue evidence="1">Liver</tissue>
    </source>
</reference>
<sequence>MIIVTLSWLLSKAVHEQRYDGLSVTKLMAVAGQRERLCERLSIFMVPSDFRSQLAWQENYYDVIEEIEASEWLAPVVIAKKRGYTFVCGPS</sequence>
<comment type="caution">
    <text evidence="1">The sequence shown here is derived from an EMBL/GenBank/DDBJ whole genome shotgun (WGS) entry which is preliminary data.</text>
</comment>
<proteinExistence type="predicted"/>
<gene>
    <name evidence="1" type="ORF">NDU88_005970</name>
</gene>
<dbReference type="AlphaFoldDB" id="A0AAV7WDG3"/>
<protein>
    <submittedName>
        <fullName evidence="1">Uncharacterized protein</fullName>
    </submittedName>
</protein>
<organism evidence="1 2">
    <name type="scientific">Pleurodeles waltl</name>
    <name type="common">Iberian ribbed newt</name>
    <dbReference type="NCBI Taxonomy" id="8319"/>
    <lineage>
        <taxon>Eukaryota</taxon>
        <taxon>Metazoa</taxon>
        <taxon>Chordata</taxon>
        <taxon>Craniata</taxon>
        <taxon>Vertebrata</taxon>
        <taxon>Euteleostomi</taxon>
        <taxon>Amphibia</taxon>
        <taxon>Batrachia</taxon>
        <taxon>Caudata</taxon>
        <taxon>Salamandroidea</taxon>
        <taxon>Salamandridae</taxon>
        <taxon>Pleurodelinae</taxon>
        <taxon>Pleurodeles</taxon>
    </lineage>
</organism>
<dbReference type="EMBL" id="JANPWB010000002">
    <property type="protein sequence ID" value="KAJ1210608.1"/>
    <property type="molecule type" value="Genomic_DNA"/>
</dbReference>
<evidence type="ECO:0000313" key="1">
    <source>
        <dbReference type="EMBL" id="KAJ1210608.1"/>
    </source>
</evidence>